<proteinExistence type="predicted"/>
<evidence type="ECO:0000313" key="2">
    <source>
        <dbReference type="EMBL" id="TQE35960.1"/>
    </source>
</evidence>
<protein>
    <submittedName>
        <fullName evidence="2">Uncharacterized protein</fullName>
    </submittedName>
</protein>
<feature type="compositionally biased region" description="Low complexity" evidence="1">
    <location>
        <begin position="38"/>
        <end position="57"/>
    </location>
</feature>
<dbReference type="RefSeq" id="WP_009309367.1">
    <property type="nucleotide sequence ID" value="NZ_JARAVA010000149.1"/>
</dbReference>
<name>A0AAE9B1S9_9ACTN</name>
<evidence type="ECO:0000256" key="1">
    <source>
        <dbReference type="SAM" id="MobiDB-lite"/>
    </source>
</evidence>
<reference evidence="2 3" key="1">
    <citation type="submission" date="2019-03" db="EMBL/GenBank/DDBJ databases">
        <title>Comparative genomic analyses of the sweetpotato soil rot pathogen, Streptomyces ipomoeae.</title>
        <authorList>
            <person name="Ruschel Soares N."/>
            <person name="Badger J.H."/>
            <person name="Huguet-Tapia J.C."/>
            <person name="Clark C.A."/>
            <person name="Pettis G.S."/>
        </authorList>
    </citation>
    <scope>NUCLEOTIDE SEQUENCE [LARGE SCALE GENOMIC DNA]</scope>
    <source>
        <strain evidence="2 3">88-35</strain>
    </source>
</reference>
<feature type="region of interest" description="Disordered" evidence="1">
    <location>
        <begin position="31"/>
        <end position="57"/>
    </location>
</feature>
<dbReference type="AlphaFoldDB" id="A0AAE9B1S9"/>
<sequence>MFVNQTFRKILGTAVIVILFLTRTGDIAHTGTKAGKDAASAPAGRRPAAAVADRPWGNPAMRRPAALPAAFTALAATGAPS</sequence>
<comment type="caution">
    <text evidence="2">The sequence shown here is derived from an EMBL/GenBank/DDBJ whole genome shotgun (WGS) entry which is preliminary data.</text>
</comment>
<dbReference type="Proteomes" id="UP000318720">
    <property type="component" value="Unassembled WGS sequence"/>
</dbReference>
<organism evidence="2 3">
    <name type="scientific">Streptomyces ipomoeae</name>
    <dbReference type="NCBI Taxonomy" id="103232"/>
    <lineage>
        <taxon>Bacteria</taxon>
        <taxon>Bacillati</taxon>
        <taxon>Actinomycetota</taxon>
        <taxon>Actinomycetes</taxon>
        <taxon>Kitasatosporales</taxon>
        <taxon>Streptomycetaceae</taxon>
        <taxon>Streptomyces</taxon>
    </lineage>
</organism>
<accession>A0AAE9B1S9</accession>
<dbReference type="EMBL" id="SPAZ01000099">
    <property type="protein sequence ID" value="TQE35960.1"/>
    <property type="molecule type" value="Genomic_DNA"/>
</dbReference>
<gene>
    <name evidence="2" type="ORF">Sipo8835_11630</name>
</gene>
<evidence type="ECO:0000313" key="3">
    <source>
        <dbReference type="Proteomes" id="UP000318720"/>
    </source>
</evidence>